<keyword evidence="1" id="KW-1133">Transmembrane helix</keyword>
<keyword evidence="1" id="KW-0472">Membrane</keyword>
<feature type="transmembrane region" description="Helical" evidence="1">
    <location>
        <begin position="269"/>
        <end position="290"/>
    </location>
</feature>
<organism evidence="2 3">
    <name type="scientific">Mucuna pruriens</name>
    <name type="common">Velvet bean</name>
    <name type="synonym">Dolichos pruriens</name>
    <dbReference type="NCBI Taxonomy" id="157652"/>
    <lineage>
        <taxon>Eukaryota</taxon>
        <taxon>Viridiplantae</taxon>
        <taxon>Streptophyta</taxon>
        <taxon>Embryophyta</taxon>
        <taxon>Tracheophyta</taxon>
        <taxon>Spermatophyta</taxon>
        <taxon>Magnoliopsida</taxon>
        <taxon>eudicotyledons</taxon>
        <taxon>Gunneridae</taxon>
        <taxon>Pentapetalae</taxon>
        <taxon>rosids</taxon>
        <taxon>fabids</taxon>
        <taxon>Fabales</taxon>
        <taxon>Fabaceae</taxon>
        <taxon>Papilionoideae</taxon>
        <taxon>50 kb inversion clade</taxon>
        <taxon>NPAAA clade</taxon>
        <taxon>indigoferoid/millettioid clade</taxon>
        <taxon>Phaseoleae</taxon>
        <taxon>Mucuna</taxon>
    </lineage>
</organism>
<sequence>MIKSALWSRLPLVGTHPASIGMTSSNRDKVSFIWSEMVPSSTGMTSSSRDGVGLESIIRDRLVVEIIVALVEILKAEKLSNLESAETWSQDRKKFIDQGNIQQFGNTGSPITKIVNERYEPLPPFRPQQPMQPIQESSLEDLVKQMTMNNIQFQQNVFATMQDLQTQISQLATTVVAVQPPLSSMVQPLHALVITANKLQVEQKEKLSQDLKKLGDFYEHLVKHSTLRLYLELQTFKWDNLGSLGKLRRRSKTEFLSDSEEVFPLFSIVFYYDVLSIVFYYDVLSIVFYYDVLSIADQQMARQCYVNNLKVGTIDQPKKRMDNIVGSIKLNPHPPVEQRPEPIEKLQWIRLTDDEH</sequence>
<evidence type="ECO:0000313" key="3">
    <source>
        <dbReference type="Proteomes" id="UP000257109"/>
    </source>
</evidence>
<keyword evidence="3" id="KW-1185">Reference proteome</keyword>
<dbReference type="Proteomes" id="UP000257109">
    <property type="component" value="Unassembled WGS sequence"/>
</dbReference>
<evidence type="ECO:0000313" key="2">
    <source>
        <dbReference type="EMBL" id="RDY00200.1"/>
    </source>
</evidence>
<comment type="caution">
    <text evidence="2">The sequence shown here is derived from an EMBL/GenBank/DDBJ whole genome shotgun (WGS) entry which is preliminary data.</text>
</comment>
<gene>
    <name evidence="2" type="ORF">CR513_16648</name>
</gene>
<protein>
    <submittedName>
        <fullName evidence="2">Uncharacterized protein</fullName>
    </submittedName>
</protein>
<keyword evidence="1" id="KW-0812">Transmembrane</keyword>
<dbReference type="AlphaFoldDB" id="A0A371HBQ5"/>
<name>A0A371HBQ5_MUCPR</name>
<accession>A0A371HBQ5</accession>
<feature type="non-terminal residue" evidence="2">
    <location>
        <position position="1"/>
    </location>
</feature>
<dbReference type="EMBL" id="QJKJ01003052">
    <property type="protein sequence ID" value="RDY00200.1"/>
    <property type="molecule type" value="Genomic_DNA"/>
</dbReference>
<reference evidence="2" key="1">
    <citation type="submission" date="2018-05" db="EMBL/GenBank/DDBJ databases">
        <title>Draft genome of Mucuna pruriens seed.</title>
        <authorList>
            <person name="Nnadi N.E."/>
            <person name="Vos R."/>
            <person name="Hasami M.H."/>
            <person name="Devisetty U.K."/>
            <person name="Aguiy J.C."/>
        </authorList>
    </citation>
    <scope>NUCLEOTIDE SEQUENCE [LARGE SCALE GENOMIC DNA]</scope>
    <source>
        <strain evidence="2">JCA_2017</strain>
    </source>
</reference>
<evidence type="ECO:0000256" key="1">
    <source>
        <dbReference type="SAM" id="Phobius"/>
    </source>
</evidence>
<proteinExistence type="predicted"/>